<name>A0A0N4Y2U1_NIPBR</name>
<organism evidence="4">
    <name type="scientific">Nippostrongylus brasiliensis</name>
    <name type="common">Rat hookworm</name>
    <dbReference type="NCBI Taxonomy" id="27835"/>
    <lineage>
        <taxon>Eukaryota</taxon>
        <taxon>Metazoa</taxon>
        <taxon>Ecdysozoa</taxon>
        <taxon>Nematoda</taxon>
        <taxon>Chromadorea</taxon>
        <taxon>Rhabditida</taxon>
        <taxon>Rhabditina</taxon>
        <taxon>Rhabditomorpha</taxon>
        <taxon>Strongyloidea</taxon>
        <taxon>Heligmosomidae</taxon>
        <taxon>Nippostrongylus</taxon>
    </lineage>
</organism>
<gene>
    <name evidence="2" type="ORF">NBR_LOCUS10061</name>
</gene>
<proteinExistence type="predicted"/>
<dbReference type="WBParaSite" id="NBR_0001006001-mRNA-1">
    <property type="protein sequence ID" value="NBR_0001006001-mRNA-1"/>
    <property type="gene ID" value="NBR_0001006001"/>
</dbReference>
<dbReference type="PANTHER" id="PTHR31389">
    <property type="entry name" value="LD39211P"/>
    <property type="match status" value="1"/>
</dbReference>
<protein>
    <submittedName>
        <fullName evidence="4">LysM domain-containing protein</fullName>
    </submittedName>
</protein>
<dbReference type="AlphaFoldDB" id="A0A0N4Y2U1"/>
<sequence>MHECLLVGLVLCALEKDCMAPPGAQLKCKFGDSLTSYAYCHRYDQAVLNLLLANAYGFDIGRYVGGPTYSDVGFHRTPSDTLKPENFSCTRKS</sequence>
<evidence type="ECO:0000256" key="1">
    <source>
        <dbReference type="SAM" id="SignalP"/>
    </source>
</evidence>
<dbReference type="EMBL" id="UYSL01020247">
    <property type="protein sequence ID" value="VDL73650.1"/>
    <property type="molecule type" value="Genomic_DNA"/>
</dbReference>
<evidence type="ECO:0000313" key="3">
    <source>
        <dbReference type="Proteomes" id="UP000271162"/>
    </source>
</evidence>
<feature type="signal peptide" evidence="1">
    <location>
        <begin position="1"/>
        <end position="20"/>
    </location>
</feature>
<evidence type="ECO:0000313" key="4">
    <source>
        <dbReference type="WBParaSite" id="NBR_0001006001-mRNA-1"/>
    </source>
</evidence>
<evidence type="ECO:0000313" key="2">
    <source>
        <dbReference type="EMBL" id="VDL73650.1"/>
    </source>
</evidence>
<feature type="chain" id="PRO_5043125366" evidence="1">
    <location>
        <begin position="21"/>
        <end position="93"/>
    </location>
</feature>
<keyword evidence="1" id="KW-0732">Signal</keyword>
<reference evidence="4" key="1">
    <citation type="submission" date="2017-02" db="UniProtKB">
        <authorList>
            <consortium name="WormBaseParasite"/>
        </authorList>
    </citation>
    <scope>IDENTIFICATION</scope>
</reference>
<dbReference type="Proteomes" id="UP000271162">
    <property type="component" value="Unassembled WGS sequence"/>
</dbReference>
<keyword evidence="3" id="KW-1185">Reference proteome</keyword>
<accession>A0A0N4Y2U1</accession>
<reference evidence="2 3" key="2">
    <citation type="submission" date="2018-11" db="EMBL/GenBank/DDBJ databases">
        <authorList>
            <consortium name="Pathogen Informatics"/>
        </authorList>
    </citation>
    <scope>NUCLEOTIDE SEQUENCE [LARGE SCALE GENOMIC DNA]</scope>
</reference>
<dbReference type="PANTHER" id="PTHR31389:SF4">
    <property type="entry name" value="LD39211P"/>
    <property type="match status" value="1"/>
</dbReference>